<keyword evidence="3" id="KW-1185">Reference proteome</keyword>
<gene>
    <name evidence="2" type="ORF">ACFPZ4_35555</name>
</gene>
<feature type="domain" description="ThiI ferredoxin-like" evidence="1">
    <location>
        <begin position="12"/>
        <end position="57"/>
    </location>
</feature>
<dbReference type="EMBL" id="JBHSQQ010001001">
    <property type="protein sequence ID" value="MFC5946655.1"/>
    <property type="molecule type" value="Genomic_DNA"/>
</dbReference>
<sequence>MTMSALGEPCVLPKLGEVVLKGNNRELFERRLQGNIKAALKNVGVKADLRQRHGVIAPLLPDGTGAEAADAV</sequence>
<dbReference type="Gene3D" id="3.30.70.1510">
    <property type="entry name" value="THUMP domain-like"/>
    <property type="match status" value="1"/>
</dbReference>
<accession>A0ABW1I0C2</accession>
<organism evidence="2 3">
    <name type="scientific">Micromonospora harpali</name>
    <dbReference type="NCBI Taxonomy" id="1490225"/>
    <lineage>
        <taxon>Bacteria</taxon>
        <taxon>Bacillati</taxon>
        <taxon>Actinomycetota</taxon>
        <taxon>Actinomycetes</taxon>
        <taxon>Micromonosporales</taxon>
        <taxon>Micromonosporaceae</taxon>
        <taxon>Micromonospora</taxon>
    </lineage>
</organism>
<dbReference type="RefSeq" id="WP_377539928.1">
    <property type="nucleotide sequence ID" value="NZ_JBHSQQ010001001.1"/>
</dbReference>
<protein>
    <recommendedName>
        <fullName evidence="1">ThiI ferredoxin-like domain-containing protein</fullName>
    </recommendedName>
</protein>
<dbReference type="InterPro" id="IPR054173">
    <property type="entry name" value="ThiI_fer"/>
</dbReference>
<comment type="caution">
    <text evidence="2">The sequence shown here is derived from an EMBL/GenBank/DDBJ whole genome shotgun (WGS) entry which is preliminary data.</text>
</comment>
<evidence type="ECO:0000259" key="1">
    <source>
        <dbReference type="Pfam" id="PF22025"/>
    </source>
</evidence>
<evidence type="ECO:0000313" key="3">
    <source>
        <dbReference type="Proteomes" id="UP001596207"/>
    </source>
</evidence>
<proteinExistence type="predicted"/>
<dbReference type="SUPFAM" id="SSF143437">
    <property type="entry name" value="THUMP domain-like"/>
    <property type="match status" value="1"/>
</dbReference>
<name>A0ABW1I0C2_9ACTN</name>
<reference evidence="3" key="1">
    <citation type="journal article" date="2019" name="Int. J. Syst. Evol. Microbiol.">
        <title>The Global Catalogue of Microorganisms (GCM) 10K type strain sequencing project: providing services to taxonomists for standard genome sequencing and annotation.</title>
        <authorList>
            <consortium name="The Broad Institute Genomics Platform"/>
            <consortium name="The Broad Institute Genome Sequencing Center for Infectious Disease"/>
            <person name="Wu L."/>
            <person name="Ma J."/>
        </authorList>
    </citation>
    <scope>NUCLEOTIDE SEQUENCE [LARGE SCALE GENOMIC DNA]</scope>
    <source>
        <strain evidence="3">CGMCC 4.7173</strain>
    </source>
</reference>
<dbReference type="Pfam" id="PF22025">
    <property type="entry name" value="ThiI_fer"/>
    <property type="match status" value="1"/>
</dbReference>
<evidence type="ECO:0000313" key="2">
    <source>
        <dbReference type="EMBL" id="MFC5946655.1"/>
    </source>
</evidence>
<dbReference type="Proteomes" id="UP001596207">
    <property type="component" value="Unassembled WGS sequence"/>
</dbReference>
<feature type="non-terminal residue" evidence="2">
    <location>
        <position position="72"/>
    </location>
</feature>